<gene>
    <name evidence="12" type="primary">lpxC</name>
    <name evidence="13" type="ORF">L910_1840</name>
</gene>
<accession>S7HY80</accession>
<feature type="binding site" evidence="12">
    <location>
        <position position="103"/>
    </location>
    <ligand>
        <name>Zn(2+)</name>
        <dbReference type="ChEBI" id="CHEBI:29105"/>
    </ligand>
</feature>
<evidence type="ECO:0000256" key="11">
    <source>
        <dbReference type="ARBA" id="ARBA00024535"/>
    </source>
</evidence>
<name>S7HY80_VIBFL</name>
<keyword evidence="10 12" id="KW-0443">Lipid metabolism</keyword>
<comment type="cofactor">
    <cofactor evidence="1 12">
        <name>Zn(2+)</name>
        <dbReference type="ChEBI" id="CHEBI:29105"/>
    </cofactor>
</comment>
<evidence type="ECO:0000256" key="3">
    <source>
        <dbReference type="ARBA" id="ARBA00005002"/>
    </source>
</evidence>
<evidence type="ECO:0000256" key="6">
    <source>
        <dbReference type="ARBA" id="ARBA00022556"/>
    </source>
</evidence>
<dbReference type="HAMAP" id="MF_00388">
    <property type="entry name" value="LpxC"/>
    <property type="match status" value="1"/>
</dbReference>
<evidence type="ECO:0000256" key="7">
    <source>
        <dbReference type="ARBA" id="ARBA00022723"/>
    </source>
</evidence>
<comment type="function">
    <text evidence="2 12">Catalyzes the hydrolysis of UDP-3-O-myristoyl-N-acetylglucosamine to form UDP-3-O-myristoylglucosamine and acetate, the committed step in lipid A biosynthesis.</text>
</comment>
<dbReference type="InterPro" id="IPR020568">
    <property type="entry name" value="Ribosomal_Su5_D2-typ_SF"/>
</dbReference>
<feature type="active site" description="Proton donor" evidence="12">
    <location>
        <position position="289"/>
    </location>
</feature>
<evidence type="ECO:0000256" key="2">
    <source>
        <dbReference type="ARBA" id="ARBA00002923"/>
    </source>
</evidence>
<feature type="binding site" evidence="12">
    <location>
        <position position="266"/>
    </location>
    <ligand>
        <name>Zn(2+)</name>
        <dbReference type="ChEBI" id="CHEBI:29105"/>
    </ligand>
</feature>
<dbReference type="GO" id="GO:0103117">
    <property type="term" value="F:UDP-3-O-acyl-N-acetylglucosamine deacetylase activity"/>
    <property type="evidence" value="ECO:0007669"/>
    <property type="project" value="UniProtKB-UniRule"/>
</dbReference>
<dbReference type="InterPro" id="IPR015870">
    <property type="entry name" value="UDP-acyl_N-AcGlcN_deAcase_N"/>
</dbReference>
<evidence type="ECO:0000313" key="14">
    <source>
        <dbReference type="Proteomes" id="UP000014854"/>
    </source>
</evidence>
<dbReference type="PANTHER" id="PTHR33694">
    <property type="entry name" value="UDP-3-O-ACYL-N-ACETYLGLUCOSAMINE DEACETYLASE 1, MITOCHONDRIAL-RELATED"/>
    <property type="match status" value="1"/>
</dbReference>
<comment type="similarity">
    <text evidence="12">Belongs to the LpxC family.</text>
</comment>
<dbReference type="PANTHER" id="PTHR33694:SF1">
    <property type="entry name" value="UDP-3-O-ACYL-N-ACETYLGLUCOSAMINE DEACETYLASE 1, MITOCHONDRIAL-RELATED"/>
    <property type="match status" value="1"/>
</dbReference>
<evidence type="ECO:0000256" key="9">
    <source>
        <dbReference type="ARBA" id="ARBA00022833"/>
    </source>
</evidence>
<evidence type="ECO:0000256" key="4">
    <source>
        <dbReference type="ARBA" id="ARBA00012745"/>
    </source>
</evidence>
<keyword evidence="6 12" id="KW-0441">Lipid A biosynthesis</keyword>
<dbReference type="Gene3D" id="3.30.1700.10">
    <property type="entry name" value="lpxc deacetylase, domain 2"/>
    <property type="match status" value="1"/>
</dbReference>
<evidence type="ECO:0000256" key="12">
    <source>
        <dbReference type="HAMAP-Rule" id="MF_00388"/>
    </source>
</evidence>
<keyword evidence="9 12" id="KW-0862">Zinc</keyword>
<dbReference type="InterPro" id="IPR011334">
    <property type="entry name" value="UDP-acyl_GlcNac_deAcase_C"/>
</dbReference>
<evidence type="ECO:0000256" key="5">
    <source>
        <dbReference type="ARBA" id="ARBA00022516"/>
    </source>
</evidence>
<evidence type="ECO:0000256" key="10">
    <source>
        <dbReference type="ARBA" id="ARBA00023098"/>
    </source>
</evidence>
<dbReference type="InterPro" id="IPR004463">
    <property type="entry name" value="UDP-acyl_GlcNac_deAcase"/>
</dbReference>
<comment type="catalytic activity">
    <reaction evidence="11 12">
        <text>a UDP-3-O-[(3R)-3-hydroxyacyl]-N-acetyl-alpha-D-glucosamine + H2O = a UDP-3-O-[(3R)-3-hydroxyacyl]-alpha-D-glucosamine + acetate</text>
        <dbReference type="Rhea" id="RHEA:67816"/>
        <dbReference type="ChEBI" id="CHEBI:15377"/>
        <dbReference type="ChEBI" id="CHEBI:30089"/>
        <dbReference type="ChEBI" id="CHEBI:137740"/>
        <dbReference type="ChEBI" id="CHEBI:173225"/>
        <dbReference type="EC" id="3.5.1.108"/>
    </reaction>
</comment>
<dbReference type="NCBIfam" id="TIGR00325">
    <property type="entry name" value="lpxC"/>
    <property type="match status" value="1"/>
</dbReference>
<protein>
    <recommendedName>
        <fullName evidence="4 12">UDP-3-O-acyl-N-acetylglucosamine deacetylase</fullName>
        <shortName evidence="12">UDP-3-O-acyl-GlcNAc deacetylase</shortName>
        <ecNumber evidence="4 12">3.5.1.108</ecNumber>
    </recommendedName>
    <alternativeName>
        <fullName evidence="12">UDP-3-O-[R-3-hydroxymyristoyl]-N-acetylglucosamine deacetylase</fullName>
    </alternativeName>
</protein>
<feature type="binding site" evidence="12">
    <location>
        <position position="262"/>
    </location>
    <ligand>
        <name>Zn(2+)</name>
        <dbReference type="ChEBI" id="CHEBI:29105"/>
    </ligand>
</feature>
<dbReference type="Proteomes" id="UP000014854">
    <property type="component" value="Unassembled WGS sequence"/>
</dbReference>
<dbReference type="PATRIC" id="fig|1336752.4.peg.3689"/>
<dbReference type="GO" id="GO:0016020">
    <property type="term" value="C:membrane"/>
    <property type="evidence" value="ECO:0007669"/>
    <property type="project" value="GOC"/>
</dbReference>
<comment type="caution">
    <text evidence="13">The sequence shown here is derived from an EMBL/GenBank/DDBJ whole genome shotgun (WGS) entry which is preliminary data.</text>
</comment>
<dbReference type="GO" id="GO:0009245">
    <property type="term" value="P:lipid A biosynthetic process"/>
    <property type="evidence" value="ECO:0007669"/>
    <property type="project" value="UniProtKB-UniRule"/>
</dbReference>
<sequence length="333" mass="37328">MTKIDQLSLSCYYQLILQIKNKKKKEMKQRTIRQKSEFSGIGLHTGKISHVLLMPAPVNQGIRFYKRESDMDVEIPLSLASVKDTQLCSAIEYNGAKIKTVEHFMAALAMTGIDNISVFVSGDEMPIMDGSASPFVYLIKEAGIEIQHAPKEIIKVKRKISVEMDDKYITIEPSNNFVIDYQIDFEHSAIRSTPQQALFSFGSLDLVSEVARSRTFGFLKEIEYLQSIGLVKGGSFDNAIVLDDFKVLNDNGLRCDAEFVNHKILDAVGDFYVKGKQIVGKITAFKSGHALNSLALTELLNNEEAWELVKIESKDSGLKYSNQLINENVILEC</sequence>
<dbReference type="GO" id="GO:0046872">
    <property type="term" value="F:metal ion binding"/>
    <property type="evidence" value="ECO:0007669"/>
    <property type="project" value="UniProtKB-KW"/>
</dbReference>
<evidence type="ECO:0000256" key="8">
    <source>
        <dbReference type="ARBA" id="ARBA00022801"/>
    </source>
</evidence>
<dbReference type="SUPFAM" id="SSF54211">
    <property type="entry name" value="Ribosomal protein S5 domain 2-like"/>
    <property type="match status" value="2"/>
</dbReference>
<reference evidence="13 14" key="1">
    <citation type="journal article" date="2013" name="Gut Pathog.">
        <title>Evidence of a new metabolic capacity in an emerging diarrheal pathogen: lessons from the draft genomes of Vibrio fluvialis strains PG41 and I21563.</title>
        <authorList>
            <person name="Khatri I."/>
            <person name="Mahajan S."/>
            <person name="Dureja C."/>
            <person name="Subramanian S."/>
            <person name="Raychaudhuri S."/>
        </authorList>
    </citation>
    <scope>NUCLEOTIDE SEQUENCE [LARGE SCALE GENOMIC DNA]</scope>
    <source>
        <strain evidence="13 14">PG41</strain>
    </source>
</reference>
<keyword evidence="5 12" id="KW-0444">Lipid biosynthesis</keyword>
<dbReference type="AlphaFoldDB" id="S7HY80"/>
<dbReference type="Pfam" id="PF03331">
    <property type="entry name" value="LpxC"/>
    <property type="match status" value="1"/>
</dbReference>
<evidence type="ECO:0000313" key="13">
    <source>
        <dbReference type="EMBL" id="EPP20724.1"/>
    </source>
</evidence>
<proteinExistence type="inferred from homology"/>
<dbReference type="EC" id="3.5.1.108" evidence="4 12"/>
<dbReference type="EMBL" id="ASXS01000017">
    <property type="protein sequence ID" value="EPP20724.1"/>
    <property type="molecule type" value="Genomic_DNA"/>
</dbReference>
<comment type="pathway">
    <text evidence="3 12">Glycolipid biosynthesis; lipid IV(A) biosynthesis; lipid IV(A) from (3R)-3-hydroxytetradecanoyl-[acyl-carrier-protein] and UDP-N-acetyl-alpha-D-glucosamine: step 2/6.</text>
</comment>
<keyword evidence="8 12" id="KW-0378">Hydrolase</keyword>
<dbReference type="UniPathway" id="UPA00359">
    <property type="reaction ID" value="UER00478"/>
</dbReference>
<dbReference type="Gene3D" id="3.30.230.20">
    <property type="entry name" value="lpxc deacetylase, domain 1"/>
    <property type="match status" value="1"/>
</dbReference>
<keyword evidence="7 12" id="KW-0479">Metal-binding</keyword>
<evidence type="ECO:0000256" key="1">
    <source>
        <dbReference type="ARBA" id="ARBA00001947"/>
    </source>
</evidence>
<organism evidence="13 14">
    <name type="scientific">Vibrio fluvialis PG41</name>
    <dbReference type="NCBI Taxonomy" id="1336752"/>
    <lineage>
        <taxon>Bacteria</taxon>
        <taxon>Pseudomonadati</taxon>
        <taxon>Pseudomonadota</taxon>
        <taxon>Gammaproteobacteria</taxon>
        <taxon>Vibrionales</taxon>
        <taxon>Vibrionaceae</taxon>
        <taxon>Vibrio</taxon>
    </lineage>
</organism>